<dbReference type="HOGENOM" id="CLU_047845_5_1_1"/>
<dbReference type="PROSITE" id="PS50054">
    <property type="entry name" value="TYR_PHOSPHATASE_DUAL"/>
    <property type="match status" value="1"/>
</dbReference>
<accession>A0A075ATZ8</accession>
<dbReference type="OMA" id="EYPEQNM"/>
<dbReference type="InterPro" id="IPR016130">
    <property type="entry name" value="Tyr_Pase_AS"/>
</dbReference>
<sequence>MDNTIVTEEDSSFQIDLYPPENFSLVCPGVYRSSFPKKRHFPFIKKLKLKSIVTLILEDYPEINLQFLNENNIKLYQFGVPGNKEPFVDIPENIIAKALTVLVDSRNLPTLIHCNKGKHRTGCLVGCLRRLQGWTFTSIFDEYRRFSNPKARAMDQQFIELFNTDLVIYHEGYTPDWLI</sequence>
<dbReference type="EC" id="3.6.1.52" evidence="1"/>
<reference evidence="12" key="2">
    <citation type="journal article" date="2018" name="Nat. Microbiol.">
        <title>Leveraging single-cell genomics to expand the fungal tree of life.</title>
        <authorList>
            <person name="Ahrendt S.R."/>
            <person name="Quandt C.A."/>
            <person name="Ciobanu D."/>
            <person name="Clum A."/>
            <person name="Salamov A."/>
            <person name="Andreopoulos B."/>
            <person name="Cheng J.F."/>
            <person name="Woyke T."/>
            <person name="Pelin A."/>
            <person name="Henrissat B."/>
            <person name="Reynolds N.K."/>
            <person name="Benny G.L."/>
            <person name="Smith M.E."/>
            <person name="James T.Y."/>
            <person name="Grigoriev I.V."/>
        </authorList>
    </citation>
    <scope>NUCLEOTIDE SEQUENCE [LARGE SCALE GENOMIC DNA]</scope>
    <source>
        <strain evidence="12">CSF55</strain>
    </source>
</reference>
<comment type="similarity">
    <text evidence="3">Belongs to the protein-tyrosine phosphatase family. Atypical dual-specificity phosphatase Siw14-like subfamily.</text>
</comment>
<dbReference type="SUPFAM" id="SSF52799">
    <property type="entry name" value="(Phosphotyrosine protein) phosphatases II"/>
    <property type="match status" value="1"/>
</dbReference>
<dbReference type="EMBL" id="KE561047">
    <property type="protein sequence ID" value="EPZ33600.1"/>
    <property type="molecule type" value="Genomic_DNA"/>
</dbReference>
<organism evidence="9 11">
    <name type="scientific">Rozella allomycis (strain CSF55)</name>
    <dbReference type="NCBI Taxonomy" id="988480"/>
    <lineage>
        <taxon>Eukaryota</taxon>
        <taxon>Fungi</taxon>
        <taxon>Fungi incertae sedis</taxon>
        <taxon>Cryptomycota</taxon>
        <taxon>Cryptomycota incertae sedis</taxon>
        <taxon>Rozella</taxon>
    </lineage>
</organism>
<evidence type="ECO:0000256" key="4">
    <source>
        <dbReference type="ARBA" id="ARBA00047342"/>
    </source>
</evidence>
<comment type="catalytic activity">
    <reaction evidence="7">
        <text>6-diphospho-1D-myo-inositol pentakisphosphate + H2O = 1D-myo-inositol hexakisphosphate + phosphate + H(+)</text>
        <dbReference type="Rhea" id="RHEA:79703"/>
        <dbReference type="ChEBI" id="CHEBI:15377"/>
        <dbReference type="ChEBI" id="CHEBI:15378"/>
        <dbReference type="ChEBI" id="CHEBI:43474"/>
        <dbReference type="ChEBI" id="CHEBI:58130"/>
        <dbReference type="ChEBI" id="CHEBI:230534"/>
        <dbReference type="EC" id="3.6.1.52"/>
    </reaction>
    <physiologicalReaction direction="left-to-right" evidence="7">
        <dbReference type="Rhea" id="RHEA:79704"/>
    </physiologicalReaction>
</comment>
<proteinExistence type="inferred from homology"/>
<dbReference type="PANTHER" id="PTHR31126">
    <property type="entry name" value="TYROSINE-PROTEIN PHOSPHATASE"/>
    <property type="match status" value="1"/>
</dbReference>
<comment type="catalytic activity">
    <reaction evidence="5">
        <text>3,5-bis(diphospho)-1D-myo-inositol 1,2,4,6-tetrakisphosphate + H2O = 3-diphospho-1D-myo-inositol 1,2,4,5,6-pentakisphosphate + phosphate + 2 H(+)</text>
        <dbReference type="Rhea" id="RHEA:56312"/>
        <dbReference type="ChEBI" id="CHEBI:15377"/>
        <dbReference type="ChEBI" id="CHEBI:15378"/>
        <dbReference type="ChEBI" id="CHEBI:43474"/>
        <dbReference type="ChEBI" id="CHEBI:140372"/>
        <dbReference type="ChEBI" id="CHEBI:140374"/>
        <dbReference type="EC" id="3.6.1.52"/>
    </reaction>
    <physiologicalReaction direction="left-to-right" evidence="5">
        <dbReference type="Rhea" id="RHEA:56313"/>
    </physiologicalReaction>
</comment>
<evidence type="ECO:0000313" key="9">
    <source>
        <dbReference type="EMBL" id="EPZ33600.1"/>
    </source>
</evidence>
<evidence type="ECO:0000259" key="8">
    <source>
        <dbReference type="PROSITE" id="PS50054"/>
    </source>
</evidence>
<dbReference type="PRINTS" id="PR01911">
    <property type="entry name" value="PFDSPHPHTASE"/>
</dbReference>
<evidence type="ECO:0000256" key="5">
    <source>
        <dbReference type="ARBA" id="ARBA00047562"/>
    </source>
</evidence>
<dbReference type="STRING" id="988480.A0A075ATZ8"/>
<keyword evidence="11" id="KW-1185">Reference proteome</keyword>
<dbReference type="FunFam" id="3.90.190.10:FF:000024">
    <property type="entry name" value="probable tyrosine-protein phosphatase At1g05000"/>
    <property type="match status" value="1"/>
</dbReference>
<reference evidence="10" key="3">
    <citation type="submission" date="2018-08" db="EMBL/GenBank/DDBJ databases">
        <title>Leveraging single-cell genomics to expand the Fungal Tree of Life.</title>
        <authorList>
            <consortium name="DOE Joint Genome Institute"/>
            <person name="Ahrendt S.R."/>
            <person name="Quandt C.A."/>
            <person name="Ciobanu D."/>
            <person name="Clum A."/>
            <person name="Salamov A."/>
            <person name="Andreopoulos B."/>
            <person name="Cheng J.-F."/>
            <person name="Woyke T."/>
            <person name="Pelin A."/>
            <person name="Henrissat B."/>
            <person name="Reynolds N."/>
            <person name="Benny G.L."/>
            <person name="Smith M.E."/>
            <person name="James T.Y."/>
            <person name="Grigoriev I.V."/>
        </authorList>
    </citation>
    <scope>NUCLEOTIDE SEQUENCE</scope>
    <source>
        <strain evidence="10">CSF55</strain>
    </source>
</reference>
<dbReference type="OrthoDB" id="6375174at2759"/>
<evidence type="ECO:0000256" key="1">
    <source>
        <dbReference type="ARBA" id="ARBA00012527"/>
    </source>
</evidence>
<dbReference type="Pfam" id="PF03162">
    <property type="entry name" value="Y_phosphatase2"/>
    <property type="match status" value="1"/>
</dbReference>
<dbReference type="PANTHER" id="PTHR31126:SF48">
    <property type="entry name" value="INOSITOL PHOSPHATASE SIW14"/>
    <property type="match status" value="1"/>
</dbReference>
<evidence type="ECO:0000256" key="3">
    <source>
        <dbReference type="ARBA" id="ARBA00044949"/>
    </source>
</evidence>
<comment type="catalytic activity">
    <reaction evidence="6">
        <text>1,5-bis(diphospho)-1D-myo-inositol 2,3,4,6-tetrakisphosphate + H2O = 1-diphospho-1D-myo-inositol 2,3,4,5,6-pentakisphosphate + phosphate + 2 H(+)</text>
        <dbReference type="Rhea" id="RHEA:79699"/>
        <dbReference type="ChEBI" id="CHEBI:15377"/>
        <dbReference type="ChEBI" id="CHEBI:15378"/>
        <dbReference type="ChEBI" id="CHEBI:43474"/>
        <dbReference type="ChEBI" id="CHEBI:74946"/>
        <dbReference type="ChEBI" id="CHEBI:77983"/>
        <dbReference type="EC" id="3.6.1.52"/>
    </reaction>
    <physiologicalReaction direction="left-to-right" evidence="6">
        <dbReference type="Rhea" id="RHEA:79700"/>
    </physiologicalReaction>
</comment>
<evidence type="ECO:0000313" key="12">
    <source>
        <dbReference type="Proteomes" id="UP000281549"/>
    </source>
</evidence>
<dbReference type="GO" id="GO:0052840">
    <property type="term" value="F:inositol diphosphate tetrakisphosphate diphosphatase activity"/>
    <property type="evidence" value="ECO:0007669"/>
    <property type="project" value="TreeGrafter"/>
</dbReference>
<evidence type="ECO:0000256" key="2">
    <source>
        <dbReference type="ARBA" id="ARBA00022801"/>
    </source>
</evidence>
<keyword evidence="2" id="KW-0378">Hydrolase</keyword>
<name>A0A075ATZ8_ROZAC</name>
<dbReference type="PROSITE" id="PS00383">
    <property type="entry name" value="TYR_PHOSPHATASE_1"/>
    <property type="match status" value="1"/>
</dbReference>
<reference evidence="9 11" key="1">
    <citation type="journal article" date="2013" name="Curr. Biol.">
        <title>Shared signatures of parasitism and phylogenomics unite Cryptomycota and microsporidia.</title>
        <authorList>
            <person name="James T.Y."/>
            <person name="Pelin A."/>
            <person name="Bonen L."/>
            <person name="Ahrendt S."/>
            <person name="Sain D."/>
            <person name="Corradi N."/>
            <person name="Stajich J.E."/>
        </authorList>
    </citation>
    <scope>NUCLEOTIDE SEQUENCE [LARGE SCALE GENOMIC DNA]</scope>
    <source>
        <strain evidence="9">CSF55</strain>
        <strain evidence="9">CSF55</strain>
    </source>
</reference>
<dbReference type="CDD" id="cd14528">
    <property type="entry name" value="PFA-DSP_Siw14"/>
    <property type="match status" value="1"/>
</dbReference>
<protein>
    <recommendedName>
        <fullName evidence="1">diphosphoinositol-polyphosphate diphosphatase</fullName>
        <ecNumber evidence="1">3.6.1.52</ecNumber>
    </recommendedName>
</protein>
<dbReference type="GO" id="GO:0005737">
    <property type="term" value="C:cytoplasm"/>
    <property type="evidence" value="ECO:0007669"/>
    <property type="project" value="TreeGrafter"/>
</dbReference>
<dbReference type="Proteomes" id="UP000281549">
    <property type="component" value="Unassembled WGS sequence"/>
</dbReference>
<dbReference type="InterPro" id="IPR029021">
    <property type="entry name" value="Prot-tyrosine_phosphatase-like"/>
</dbReference>
<comment type="catalytic activity">
    <reaction evidence="4">
        <text>5-diphospho-1D-myo-inositol 1,2,3,4,6-pentakisphosphate + H2O = 1D-myo-inositol hexakisphosphate + phosphate + H(+)</text>
        <dbReference type="Rhea" id="RHEA:22384"/>
        <dbReference type="ChEBI" id="CHEBI:15377"/>
        <dbReference type="ChEBI" id="CHEBI:15378"/>
        <dbReference type="ChEBI" id="CHEBI:43474"/>
        <dbReference type="ChEBI" id="CHEBI:58130"/>
        <dbReference type="ChEBI" id="CHEBI:58628"/>
        <dbReference type="EC" id="3.6.1.52"/>
    </reaction>
    <physiologicalReaction direction="left-to-right" evidence="4">
        <dbReference type="Rhea" id="RHEA:22385"/>
    </physiologicalReaction>
</comment>
<dbReference type="Proteomes" id="UP000030755">
    <property type="component" value="Unassembled WGS sequence"/>
</dbReference>
<evidence type="ECO:0000313" key="11">
    <source>
        <dbReference type="Proteomes" id="UP000030755"/>
    </source>
</evidence>
<dbReference type="InterPro" id="IPR020428">
    <property type="entry name" value="PFA-DSPs"/>
</dbReference>
<gene>
    <name evidence="9" type="ORF">O9G_000375</name>
    <name evidence="10" type="ORF">ROZALSC1DRAFT_30131</name>
</gene>
<dbReference type="InterPro" id="IPR020422">
    <property type="entry name" value="TYR_PHOSPHATASE_DUAL_dom"/>
</dbReference>
<dbReference type="EMBL" id="ML005548">
    <property type="protein sequence ID" value="RKP18140.1"/>
    <property type="molecule type" value="Genomic_DNA"/>
</dbReference>
<evidence type="ECO:0000313" key="10">
    <source>
        <dbReference type="EMBL" id="RKP18140.1"/>
    </source>
</evidence>
<evidence type="ECO:0000256" key="7">
    <source>
        <dbReference type="ARBA" id="ARBA00048424"/>
    </source>
</evidence>
<dbReference type="GO" id="GO:0016791">
    <property type="term" value="F:phosphatase activity"/>
    <property type="evidence" value="ECO:0007669"/>
    <property type="project" value="InterPro"/>
</dbReference>
<feature type="domain" description="Tyrosine-protein phosphatase" evidence="8">
    <location>
        <begin position="22"/>
        <end position="175"/>
    </location>
</feature>
<dbReference type="AlphaFoldDB" id="A0A075ATZ8"/>
<dbReference type="InterPro" id="IPR004861">
    <property type="entry name" value="Siw14-like"/>
</dbReference>
<dbReference type="Gene3D" id="3.90.190.10">
    <property type="entry name" value="Protein tyrosine phosphatase superfamily"/>
    <property type="match status" value="1"/>
</dbReference>
<evidence type="ECO:0000256" key="6">
    <source>
        <dbReference type="ARBA" id="ARBA00047927"/>
    </source>
</evidence>